<proteinExistence type="predicted"/>
<dbReference type="Proteomes" id="UP000675781">
    <property type="component" value="Unassembled WGS sequence"/>
</dbReference>
<dbReference type="EMBL" id="JAGSOG010000013">
    <property type="protein sequence ID" value="MBR7832558.1"/>
    <property type="molecule type" value="Genomic_DNA"/>
</dbReference>
<evidence type="ECO:0000256" key="1">
    <source>
        <dbReference type="ARBA" id="ARBA00023002"/>
    </source>
</evidence>
<dbReference type="Pfam" id="PF03807">
    <property type="entry name" value="F420_oxidored"/>
    <property type="match status" value="1"/>
</dbReference>
<dbReference type="Gene3D" id="3.40.50.720">
    <property type="entry name" value="NAD(P)-binding Rossmann-like Domain"/>
    <property type="match status" value="1"/>
</dbReference>
<evidence type="ECO:0000259" key="2">
    <source>
        <dbReference type="Pfam" id="PF03807"/>
    </source>
</evidence>
<dbReference type="InterPro" id="IPR051267">
    <property type="entry name" value="STEAP_metalloreductase"/>
</dbReference>
<keyword evidence="1" id="KW-0560">Oxidoreductase</keyword>
<organism evidence="3 4">
    <name type="scientific">Actinospica durhamensis</name>
    <dbReference type="NCBI Taxonomy" id="1508375"/>
    <lineage>
        <taxon>Bacteria</taxon>
        <taxon>Bacillati</taxon>
        <taxon>Actinomycetota</taxon>
        <taxon>Actinomycetes</taxon>
        <taxon>Catenulisporales</taxon>
        <taxon>Actinospicaceae</taxon>
        <taxon>Actinospica</taxon>
    </lineage>
</organism>
<dbReference type="PANTHER" id="PTHR14239">
    <property type="entry name" value="DUDULIN-RELATED"/>
    <property type="match status" value="1"/>
</dbReference>
<evidence type="ECO:0000313" key="4">
    <source>
        <dbReference type="Proteomes" id="UP000675781"/>
    </source>
</evidence>
<dbReference type="RefSeq" id="WP_212527086.1">
    <property type="nucleotide sequence ID" value="NZ_JAGSOG010000013.1"/>
</dbReference>
<evidence type="ECO:0000313" key="3">
    <source>
        <dbReference type="EMBL" id="MBR7832558.1"/>
    </source>
</evidence>
<comment type="caution">
    <text evidence="3">The sequence shown here is derived from an EMBL/GenBank/DDBJ whole genome shotgun (WGS) entry which is preliminary data.</text>
</comment>
<protein>
    <submittedName>
        <fullName evidence="3">NAD(P)-binding domain-containing protein</fullName>
    </submittedName>
</protein>
<reference evidence="3" key="1">
    <citation type="submission" date="2021-04" db="EMBL/GenBank/DDBJ databases">
        <title>Genome based classification of Actinospica acidithermotolerans sp. nov., an actinobacterium isolated from an Indonesian hot spring.</title>
        <authorList>
            <person name="Kusuma A.B."/>
            <person name="Putra K.E."/>
            <person name="Nafisah S."/>
            <person name="Loh J."/>
            <person name="Nouioui I."/>
            <person name="Goodfellow M."/>
        </authorList>
    </citation>
    <scope>NUCLEOTIDE SEQUENCE</scope>
    <source>
        <strain evidence="3">CSCA 57</strain>
    </source>
</reference>
<feature type="domain" description="Pyrroline-5-carboxylate reductase catalytic N-terminal" evidence="2">
    <location>
        <begin position="3"/>
        <end position="94"/>
    </location>
</feature>
<name>A0A941IQ41_9ACTN</name>
<dbReference type="SUPFAM" id="SSF51735">
    <property type="entry name" value="NAD(P)-binding Rossmann-fold domains"/>
    <property type="match status" value="1"/>
</dbReference>
<sequence length="221" mass="22279">MNVGILGTGNLATALGRAWAAAGHRILVTGRDAEHAREAARRIGSAAEAVAAAELARRADVVVIAVAWEGLEAAVELIAGPSLVGKTVIDCTNPVDFTTGAHKTESGSAAETVARVAPGAHVVKALHLFAGASWPSTAIPREAPVVAICGDEQSSLETAARLIADLGAHSAVVGGLASARQAEETAGFVMRVVAAGFNPKLAVPDVDPALLARAQEPQPAG</sequence>
<dbReference type="PANTHER" id="PTHR14239:SF10">
    <property type="entry name" value="REDUCTASE"/>
    <property type="match status" value="1"/>
</dbReference>
<accession>A0A941IQ41</accession>
<dbReference type="GO" id="GO:0016491">
    <property type="term" value="F:oxidoreductase activity"/>
    <property type="evidence" value="ECO:0007669"/>
    <property type="project" value="UniProtKB-KW"/>
</dbReference>
<dbReference type="AlphaFoldDB" id="A0A941IQ41"/>
<dbReference type="InterPro" id="IPR036291">
    <property type="entry name" value="NAD(P)-bd_dom_sf"/>
</dbReference>
<gene>
    <name evidence="3" type="ORF">KDL01_04770</name>
</gene>
<dbReference type="InterPro" id="IPR028939">
    <property type="entry name" value="P5C_Rdtase_cat_N"/>
</dbReference>
<keyword evidence="4" id="KW-1185">Reference proteome</keyword>